<evidence type="ECO:0000256" key="2">
    <source>
        <dbReference type="SAM" id="Phobius"/>
    </source>
</evidence>
<dbReference type="InterPro" id="IPR036291">
    <property type="entry name" value="NAD(P)-bd_dom_sf"/>
</dbReference>
<comment type="similarity">
    <text evidence="1">Belongs to the polysaccharide synthase family.</text>
</comment>
<keyword evidence="2" id="KW-0472">Membrane</keyword>
<dbReference type="InterPro" id="IPR003869">
    <property type="entry name" value="Polysac_CapD-like"/>
</dbReference>
<proteinExistence type="inferred from homology"/>
<evidence type="ECO:0000256" key="1">
    <source>
        <dbReference type="ARBA" id="ARBA00007430"/>
    </source>
</evidence>
<feature type="transmembrane region" description="Helical" evidence="2">
    <location>
        <begin position="153"/>
        <end position="171"/>
    </location>
</feature>
<feature type="transmembrane region" description="Helical" evidence="2">
    <location>
        <begin position="46"/>
        <end position="70"/>
    </location>
</feature>
<dbReference type="Pfam" id="PF02719">
    <property type="entry name" value="Polysacc_synt_2"/>
    <property type="match status" value="1"/>
</dbReference>
<reference evidence="5" key="1">
    <citation type="journal article" date="2014" name="Sci. Data">
        <title>Genomes of diverse isolates of the marine cyanobacterium Prochlorococcus.</title>
        <authorList>
            <person name="Biller S."/>
            <person name="Berube P."/>
            <person name="Thompson J."/>
            <person name="Kelly L."/>
            <person name="Roggensack S."/>
            <person name="Awad L."/>
            <person name="Roache-Johnson K."/>
            <person name="Ding H."/>
            <person name="Giovannoni S.J."/>
            <person name="Moore L.R."/>
            <person name="Chisholm S.W."/>
        </authorList>
    </citation>
    <scope>NUCLEOTIDE SEQUENCE [LARGE SCALE GENOMIC DNA]</scope>
</reference>
<dbReference type="AlphaFoldDB" id="A0A0A2BD49"/>
<dbReference type="RefSeq" id="WP_032518561.1">
    <property type="nucleotide sequence ID" value="NZ_JNAR01000002.1"/>
</dbReference>
<feature type="transmembrane region" description="Helical" evidence="2">
    <location>
        <begin position="20"/>
        <end position="40"/>
    </location>
</feature>
<keyword evidence="2" id="KW-1133">Transmembrane helix</keyword>
<dbReference type="CDD" id="cd05237">
    <property type="entry name" value="UDP_invert_4-6DH_SDR_e"/>
    <property type="match status" value="1"/>
</dbReference>
<evidence type="ECO:0000313" key="5">
    <source>
        <dbReference type="Proteomes" id="UP000030481"/>
    </source>
</evidence>
<dbReference type="Gene3D" id="3.40.50.720">
    <property type="entry name" value="NAD(P)-binding Rossmann-like Domain"/>
    <property type="match status" value="2"/>
</dbReference>
<dbReference type="PANTHER" id="PTHR43318:SF1">
    <property type="entry name" value="POLYSACCHARIDE BIOSYNTHESIS PROTEIN EPSC-RELATED"/>
    <property type="match status" value="1"/>
</dbReference>
<evidence type="ECO:0000259" key="3">
    <source>
        <dbReference type="Pfam" id="PF02719"/>
    </source>
</evidence>
<dbReference type="EMBL" id="JNAR01000002">
    <property type="protein sequence ID" value="KGG10534.1"/>
    <property type="molecule type" value="Genomic_DNA"/>
</dbReference>
<feature type="transmembrane region" description="Helical" evidence="2">
    <location>
        <begin position="115"/>
        <end position="133"/>
    </location>
</feature>
<keyword evidence="4" id="KW-0456">Lyase</keyword>
<accession>A0A0A2BD49</accession>
<protein>
    <submittedName>
        <fullName evidence="4">UDP-N-acetylglucosamine 4,6-dehydratase</fullName>
        <ecNumber evidence="4">4.2.1.-</ecNumber>
    </submittedName>
</protein>
<feature type="domain" description="Polysaccharide biosynthesis protein CapD-like" evidence="3">
    <location>
        <begin position="287"/>
        <end position="586"/>
    </location>
</feature>
<name>A0A0A2BD49_PROMR</name>
<dbReference type="PANTHER" id="PTHR43318">
    <property type="entry name" value="UDP-N-ACETYLGLUCOSAMINE 4,6-DEHYDRATASE"/>
    <property type="match status" value="1"/>
</dbReference>
<dbReference type="InterPro" id="IPR051203">
    <property type="entry name" value="Polysaccharide_Synthase-Rel"/>
</dbReference>
<dbReference type="EC" id="4.2.1.-" evidence="4"/>
<dbReference type="SUPFAM" id="SSF53335">
    <property type="entry name" value="S-adenosyl-L-methionine-dependent methyltransferases"/>
    <property type="match status" value="1"/>
</dbReference>
<keyword evidence="2" id="KW-0812">Transmembrane</keyword>
<dbReference type="GO" id="GO:0016829">
    <property type="term" value="F:lyase activity"/>
    <property type="evidence" value="ECO:0007669"/>
    <property type="project" value="UniProtKB-KW"/>
</dbReference>
<gene>
    <name evidence="4" type="ORF">EV01_0162</name>
</gene>
<dbReference type="InterPro" id="IPR029063">
    <property type="entry name" value="SAM-dependent_MTases_sf"/>
</dbReference>
<comment type="caution">
    <text evidence="4">The sequence shown here is derived from an EMBL/GenBank/DDBJ whole genome shotgun (WGS) entry which is preliminary data.</text>
</comment>
<sequence>MKKIRKLLHSKKIGKKGRLFILIFLDAILIISSVLIVFFVLQNESIYPLIYISKWLIPSLIFLGLPFYLFSNQYQSLTRYVGAKSFYALASRNGILLILIAFISEILGLPRPSKSSWILIWITLSLLSTLFRFAARDLLINFDNANLQNSKRVAIYGSGSAAVQLVAALKVSGRNKIVCFIEDIPALWGRTIWDIPIKSEKFLEGISNIEQILLAKPSMSQSKRRSIIKLAKNKNISVMQIPSLDDLTTGKAKIDSLEPISIEDLLGRDSIKIDISTIKPNIQNKSICVTGGGGSIGFELCNQIISLNPKYLIIIDNNEPSLYQTNQELKNKVPKDTTIVPVLGSAKNYLLLKETFETYKVNIIFHAAAYKHVPIVENNPMTGIENNVFATKTVCEAAVNTNIEQVILISTDKAVRPENIMGASKRLSELIIQGYAEEEKKKSSNDRYYPMTLFSMVRFGNVLASSGSVVPLFKKQILNGGPVTLTHKDIVRYFMTISEATQLVLISSSMAQGGDVFLLDMGEPVKIILLAEQMIKLSGLKVKNNSNPNGDIEIIETGLRPGEKLFEELLINAEAKKTNHPLIFRAVENSWPFKELINELKFMKKNLDINEKSKVLMSLSKLVPEWNKFS</sequence>
<dbReference type="Proteomes" id="UP000030481">
    <property type="component" value="Unassembled WGS sequence"/>
</dbReference>
<dbReference type="SUPFAM" id="SSF51735">
    <property type="entry name" value="NAD(P)-binding Rossmann-fold domains"/>
    <property type="match status" value="1"/>
</dbReference>
<organism evidence="4 5">
    <name type="scientific">Prochlorococcus marinus str. MIT 9401</name>
    <dbReference type="NCBI Taxonomy" id="167551"/>
    <lineage>
        <taxon>Bacteria</taxon>
        <taxon>Bacillati</taxon>
        <taxon>Cyanobacteriota</taxon>
        <taxon>Cyanophyceae</taxon>
        <taxon>Synechococcales</taxon>
        <taxon>Prochlorococcaceae</taxon>
        <taxon>Prochlorococcus</taxon>
    </lineage>
</organism>
<evidence type="ECO:0000313" key="4">
    <source>
        <dbReference type="EMBL" id="KGG10534.1"/>
    </source>
</evidence>
<feature type="transmembrane region" description="Helical" evidence="2">
    <location>
        <begin position="90"/>
        <end position="109"/>
    </location>
</feature>